<keyword evidence="1" id="KW-0732">Signal</keyword>
<evidence type="ECO:0000256" key="1">
    <source>
        <dbReference type="SAM" id="SignalP"/>
    </source>
</evidence>
<reference evidence="3" key="1">
    <citation type="submission" date="2016-10" db="EMBL/GenBank/DDBJ databases">
        <authorList>
            <person name="Varghese N."/>
            <person name="Submissions S."/>
        </authorList>
    </citation>
    <scope>NUCLEOTIDE SEQUENCE [LARGE SCALE GENOMIC DNA]</scope>
    <source>
        <strain evidence="3">XJ109</strain>
    </source>
</reference>
<dbReference type="RefSeq" id="WP_092909756.1">
    <property type="nucleotide sequence ID" value="NZ_FOUZ01000016.1"/>
</dbReference>
<organism evidence="2 3">
    <name type="scientific">Algoriella xinjiangensis</name>
    <dbReference type="NCBI Taxonomy" id="684065"/>
    <lineage>
        <taxon>Bacteria</taxon>
        <taxon>Pseudomonadati</taxon>
        <taxon>Bacteroidota</taxon>
        <taxon>Flavobacteriia</taxon>
        <taxon>Flavobacteriales</taxon>
        <taxon>Weeksellaceae</taxon>
        <taxon>Algoriella</taxon>
    </lineage>
</organism>
<dbReference type="Gene3D" id="3.30.1360.180">
    <property type="match status" value="1"/>
</dbReference>
<dbReference type="Pfam" id="PF01663">
    <property type="entry name" value="Phosphodiest"/>
    <property type="match status" value="1"/>
</dbReference>
<feature type="chain" id="PRO_5011555801" evidence="1">
    <location>
        <begin position="23"/>
        <end position="422"/>
    </location>
</feature>
<dbReference type="SUPFAM" id="SSF53649">
    <property type="entry name" value="Alkaline phosphatase-like"/>
    <property type="match status" value="1"/>
</dbReference>
<dbReference type="CDD" id="cd16018">
    <property type="entry name" value="Enpp"/>
    <property type="match status" value="1"/>
</dbReference>
<dbReference type="Gene3D" id="3.40.720.10">
    <property type="entry name" value="Alkaline Phosphatase, subunit A"/>
    <property type="match status" value="1"/>
</dbReference>
<gene>
    <name evidence="2" type="ORF">SAMN05421738_11631</name>
</gene>
<dbReference type="InterPro" id="IPR017850">
    <property type="entry name" value="Alkaline_phosphatase_core_sf"/>
</dbReference>
<dbReference type="EMBL" id="FOUZ01000016">
    <property type="protein sequence ID" value="SFN59888.1"/>
    <property type="molecule type" value="Genomic_DNA"/>
</dbReference>
<dbReference type="InterPro" id="IPR002591">
    <property type="entry name" value="Phosphodiest/P_Trfase"/>
</dbReference>
<sequence>MKKLVLSLFSVLVLAGSVTTNAQEIENQIVVENRVNDPKQFDKPYVILISADGFRYDYAKKYEATNLLNFAKSGIEAKAMYPSFPSITFPNHYTIVTGMYPIHHGLVGNSMLDVATGERYSLGNAKAVTNAKWYGGTPIWNLAEKNKMISACYYWPGSEAPINGILPTYSYKYSEKSPIDFRIQQVVNWLELPEDKRPHLITFYFPEVDHAGHSFGPDSQETKEAVHFIDQSIKKLNDEVAKTGLNVNFVFVSDHGMTRIDDENPLKLPIKIDDTKVQVVYNGSYVSLFIKDKTDVDSVYNQLKVVKTNQFEVYKTTDVPAKYNFNAKDDRLGRIGEIILIAHAPNYFSNHTAPKGSHGFFVKETPEMKATFMAWGPNFKSGKVIKPFENIQIYPMLAKILGLPIEDKIDGNNQLANKILKK</sequence>
<feature type="signal peptide" evidence="1">
    <location>
        <begin position="1"/>
        <end position="22"/>
    </location>
</feature>
<dbReference type="STRING" id="684065.SAMN05421738_11631"/>
<dbReference type="PANTHER" id="PTHR10151:SF120">
    <property type="entry name" value="BIS(5'-ADENOSYL)-TRIPHOSPHATASE"/>
    <property type="match status" value="1"/>
</dbReference>
<dbReference type="GO" id="GO:0016787">
    <property type="term" value="F:hydrolase activity"/>
    <property type="evidence" value="ECO:0007669"/>
    <property type="project" value="UniProtKB-ARBA"/>
</dbReference>
<dbReference type="PANTHER" id="PTHR10151">
    <property type="entry name" value="ECTONUCLEOTIDE PYROPHOSPHATASE/PHOSPHODIESTERASE"/>
    <property type="match status" value="1"/>
</dbReference>
<keyword evidence="3" id="KW-1185">Reference proteome</keyword>
<protein>
    <submittedName>
        <fullName evidence="2">Predicted pyrophosphatase or phosphodiesterase, AlkP superfamily</fullName>
    </submittedName>
</protein>
<proteinExistence type="predicted"/>
<dbReference type="AlphaFoldDB" id="A0A1I5ABX8"/>
<name>A0A1I5ABX8_9FLAO</name>
<evidence type="ECO:0000313" key="2">
    <source>
        <dbReference type="EMBL" id="SFN59888.1"/>
    </source>
</evidence>
<accession>A0A1I5ABX8</accession>
<evidence type="ECO:0000313" key="3">
    <source>
        <dbReference type="Proteomes" id="UP000199149"/>
    </source>
</evidence>
<dbReference type="OrthoDB" id="9779418at2"/>
<dbReference type="Proteomes" id="UP000199149">
    <property type="component" value="Unassembled WGS sequence"/>
</dbReference>